<protein>
    <submittedName>
        <fullName evidence="1">Uncharacterized protein</fullName>
    </submittedName>
</protein>
<dbReference type="AlphaFoldDB" id="A0A4Y2XDW8"/>
<sequence length="109" mass="12342">MQSNGSQACVFAWRRRFWIKQPTIEAPHLACPIPQKGDVHIMQLLGVHKDWMEQYSGCSQNGLKSQRLVSGGVWSNTTTFRKNRRRCLEQITGSSVSASCGELPINFDF</sequence>
<dbReference type="Proteomes" id="UP000499080">
    <property type="component" value="Unassembled WGS sequence"/>
</dbReference>
<comment type="caution">
    <text evidence="1">The sequence shown here is derived from an EMBL/GenBank/DDBJ whole genome shotgun (WGS) entry which is preliminary data.</text>
</comment>
<keyword evidence="2" id="KW-1185">Reference proteome</keyword>
<name>A0A4Y2XDW8_ARAVE</name>
<reference evidence="1 2" key="1">
    <citation type="journal article" date="2019" name="Sci. Rep.">
        <title>Orb-weaving spider Araneus ventricosus genome elucidates the spidroin gene catalogue.</title>
        <authorList>
            <person name="Kono N."/>
            <person name="Nakamura H."/>
            <person name="Ohtoshi R."/>
            <person name="Moran D.A.P."/>
            <person name="Shinohara A."/>
            <person name="Yoshida Y."/>
            <person name="Fujiwara M."/>
            <person name="Mori M."/>
            <person name="Tomita M."/>
            <person name="Arakawa K."/>
        </authorList>
    </citation>
    <scope>NUCLEOTIDE SEQUENCE [LARGE SCALE GENOMIC DNA]</scope>
</reference>
<proteinExistence type="predicted"/>
<dbReference type="EMBL" id="BGPR01073975">
    <property type="protein sequence ID" value="GBO46352.1"/>
    <property type="molecule type" value="Genomic_DNA"/>
</dbReference>
<organism evidence="1 2">
    <name type="scientific">Araneus ventricosus</name>
    <name type="common">Orbweaver spider</name>
    <name type="synonym">Epeira ventricosa</name>
    <dbReference type="NCBI Taxonomy" id="182803"/>
    <lineage>
        <taxon>Eukaryota</taxon>
        <taxon>Metazoa</taxon>
        <taxon>Ecdysozoa</taxon>
        <taxon>Arthropoda</taxon>
        <taxon>Chelicerata</taxon>
        <taxon>Arachnida</taxon>
        <taxon>Araneae</taxon>
        <taxon>Araneomorphae</taxon>
        <taxon>Entelegynae</taxon>
        <taxon>Araneoidea</taxon>
        <taxon>Araneidae</taxon>
        <taxon>Araneus</taxon>
    </lineage>
</organism>
<gene>
    <name evidence="1" type="ORF">AVEN_100583_1</name>
</gene>
<evidence type="ECO:0000313" key="1">
    <source>
        <dbReference type="EMBL" id="GBO46352.1"/>
    </source>
</evidence>
<accession>A0A4Y2XDW8</accession>
<evidence type="ECO:0000313" key="2">
    <source>
        <dbReference type="Proteomes" id="UP000499080"/>
    </source>
</evidence>